<sequence>MNLRTGEPSEAALRSAVRRVLGEPSYRERAAAIRDDVARHDGPADACVLIERLARTGAPVLRC</sequence>
<comment type="caution">
    <text evidence="1">The sequence shown here is derived from an EMBL/GenBank/DDBJ whole genome shotgun (WGS) entry which is preliminary data.</text>
</comment>
<keyword evidence="2" id="KW-1185">Reference proteome</keyword>
<evidence type="ECO:0000313" key="2">
    <source>
        <dbReference type="Proteomes" id="UP001500620"/>
    </source>
</evidence>
<dbReference type="RefSeq" id="WP_345128278.1">
    <property type="nucleotide sequence ID" value="NZ_BAABAT010000009.1"/>
</dbReference>
<gene>
    <name evidence="1" type="ORF">GCM10022255_037450</name>
</gene>
<organism evidence="1 2">
    <name type="scientific">Dactylosporangium darangshiense</name>
    <dbReference type="NCBI Taxonomy" id="579108"/>
    <lineage>
        <taxon>Bacteria</taxon>
        <taxon>Bacillati</taxon>
        <taxon>Actinomycetota</taxon>
        <taxon>Actinomycetes</taxon>
        <taxon>Micromonosporales</taxon>
        <taxon>Micromonosporaceae</taxon>
        <taxon>Dactylosporangium</taxon>
    </lineage>
</organism>
<name>A0ABP8D8X1_9ACTN</name>
<dbReference type="Proteomes" id="UP001500620">
    <property type="component" value="Unassembled WGS sequence"/>
</dbReference>
<dbReference type="EMBL" id="BAABAT010000009">
    <property type="protein sequence ID" value="GAA4250175.1"/>
    <property type="molecule type" value="Genomic_DNA"/>
</dbReference>
<protein>
    <submittedName>
        <fullName evidence="1">Uncharacterized protein</fullName>
    </submittedName>
</protein>
<evidence type="ECO:0000313" key="1">
    <source>
        <dbReference type="EMBL" id="GAA4250175.1"/>
    </source>
</evidence>
<accession>A0ABP8D8X1</accession>
<reference evidence="2" key="1">
    <citation type="journal article" date="2019" name="Int. J. Syst. Evol. Microbiol.">
        <title>The Global Catalogue of Microorganisms (GCM) 10K type strain sequencing project: providing services to taxonomists for standard genome sequencing and annotation.</title>
        <authorList>
            <consortium name="The Broad Institute Genomics Platform"/>
            <consortium name="The Broad Institute Genome Sequencing Center for Infectious Disease"/>
            <person name="Wu L."/>
            <person name="Ma J."/>
        </authorList>
    </citation>
    <scope>NUCLEOTIDE SEQUENCE [LARGE SCALE GENOMIC DNA]</scope>
    <source>
        <strain evidence="2">JCM 17441</strain>
    </source>
</reference>
<proteinExistence type="predicted"/>
<dbReference type="Gene3D" id="3.40.50.2000">
    <property type="entry name" value="Glycogen Phosphorylase B"/>
    <property type="match status" value="2"/>
</dbReference>
<dbReference type="SUPFAM" id="SSF53756">
    <property type="entry name" value="UDP-Glycosyltransferase/glycogen phosphorylase"/>
    <property type="match status" value="1"/>
</dbReference>